<proteinExistence type="predicted"/>
<organism evidence="1 2">
    <name type="scientific">Oryza meyeriana var. granulata</name>
    <dbReference type="NCBI Taxonomy" id="110450"/>
    <lineage>
        <taxon>Eukaryota</taxon>
        <taxon>Viridiplantae</taxon>
        <taxon>Streptophyta</taxon>
        <taxon>Embryophyta</taxon>
        <taxon>Tracheophyta</taxon>
        <taxon>Spermatophyta</taxon>
        <taxon>Magnoliopsida</taxon>
        <taxon>Liliopsida</taxon>
        <taxon>Poales</taxon>
        <taxon>Poaceae</taxon>
        <taxon>BOP clade</taxon>
        <taxon>Oryzoideae</taxon>
        <taxon>Oryzeae</taxon>
        <taxon>Oryzinae</taxon>
        <taxon>Oryza</taxon>
        <taxon>Oryza meyeriana</taxon>
    </lineage>
</organism>
<evidence type="ECO:0000313" key="1">
    <source>
        <dbReference type="EMBL" id="KAF0914181.1"/>
    </source>
</evidence>
<name>A0A6G1DP65_9ORYZ</name>
<gene>
    <name evidence="1" type="ORF">E2562_027599</name>
</gene>
<accession>A0A6G1DP65</accession>
<dbReference type="AlphaFoldDB" id="A0A6G1DP65"/>
<keyword evidence="2" id="KW-1185">Reference proteome</keyword>
<dbReference type="Proteomes" id="UP000479710">
    <property type="component" value="Unassembled WGS sequence"/>
</dbReference>
<reference evidence="1 2" key="1">
    <citation type="submission" date="2019-11" db="EMBL/GenBank/DDBJ databases">
        <title>Whole genome sequence of Oryza granulata.</title>
        <authorList>
            <person name="Li W."/>
        </authorList>
    </citation>
    <scope>NUCLEOTIDE SEQUENCE [LARGE SCALE GENOMIC DNA]</scope>
    <source>
        <strain evidence="2">cv. Menghai</strain>
        <tissue evidence="1">Leaf</tissue>
    </source>
</reference>
<sequence>MPLHRRLAALEDCPHPRPHFCPELLCGLVGGNRIAVQEQMHSRMSREIAQTRVGINNTGFEGLIFGCLHLGMWAAACDWMVAVRPSYIEASSSGDFRGNDGSCICQRRLERTHKL</sequence>
<comment type="caution">
    <text evidence="1">The sequence shown here is derived from an EMBL/GenBank/DDBJ whole genome shotgun (WGS) entry which is preliminary data.</text>
</comment>
<protein>
    <submittedName>
        <fullName evidence="1">Uncharacterized protein</fullName>
    </submittedName>
</protein>
<dbReference type="EMBL" id="SPHZ02000006">
    <property type="protein sequence ID" value="KAF0914181.1"/>
    <property type="molecule type" value="Genomic_DNA"/>
</dbReference>
<evidence type="ECO:0000313" key="2">
    <source>
        <dbReference type="Proteomes" id="UP000479710"/>
    </source>
</evidence>